<protein>
    <submittedName>
        <fullName evidence="3">Uncharacterized protein</fullName>
    </submittedName>
</protein>
<gene>
    <name evidence="1" type="ORF">ACFQBT_00040</name>
    <name evidence="2" type="ORF">ACFQBT_00250</name>
    <name evidence="3" type="ORF">ACFQBT_19460</name>
    <name evidence="4" type="ORF">ACFQBT_19665</name>
</gene>
<dbReference type="EMBL" id="JBHSWJ010000003">
    <property type="protein sequence ID" value="MFC6715928.1"/>
    <property type="molecule type" value="Genomic_DNA"/>
</dbReference>
<reference evidence="3" key="1">
    <citation type="journal article" date="2014" name="Int. J. Syst. Evol. Microbiol.">
        <title>Complete genome of a new Firmicutes species belonging to the dominant human colonic microbiota ('Ruminococcus bicirculans') reveals two chromosomes and a selective capacity to utilize plant glucans.</title>
        <authorList>
            <consortium name="NISC Comparative Sequencing Program"/>
            <person name="Wegmann U."/>
            <person name="Louis P."/>
            <person name="Goesmann A."/>
            <person name="Henrissat B."/>
            <person name="Duncan S.H."/>
            <person name="Flint H.J."/>
        </authorList>
    </citation>
    <scope>NUCLEOTIDE SEQUENCE</scope>
    <source>
        <strain evidence="3">NBRC 106593</strain>
    </source>
</reference>
<comment type="caution">
    <text evidence="3">The sequence shown here is derived from an EMBL/GenBank/DDBJ whole genome shotgun (WGS) entry which is preliminary data.</text>
</comment>
<evidence type="ECO:0000313" key="2">
    <source>
        <dbReference type="EMBL" id="MFC6712367.1"/>
    </source>
</evidence>
<organism evidence="3 5">
    <name type="scientific">Branchiibius cervicis</name>
    <dbReference type="NCBI Taxonomy" id="908252"/>
    <lineage>
        <taxon>Bacteria</taxon>
        <taxon>Bacillati</taxon>
        <taxon>Actinomycetota</taxon>
        <taxon>Actinomycetes</taxon>
        <taxon>Micrococcales</taxon>
        <taxon>Dermacoccaceae</taxon>
        <taxon>Branchiibius</taxon>
    </lineage>
</organism>
<keyword evidence="5" id="KW-1185">Reference proteome</keyword>
<reference evidence="3" key="3">
    <citation type="submission" date="2024-09" db="EMBL/GenBank/DDBJ databases">
        <authorList>
            <person name="Sun Q."/>
            <person name="Mori K."/>
        </authorList>
    </citation>
    <scope>NUCLEOTIDE SEQUENCE</scope>
    <source>
        <strain evidence="3">NBRC 106593</strain>
    </source>
</reference>
<evidence type="ECO:0000313" key="1">
    <source>
        <dbReference type="EMBL" id="MFC6712327.1"/>
    </source>
</evidence>
<sequence length="164" mass="17815">MGAVLRKDVARAQQDLVHMSVWLVGGQGEQPADLTVTHEIDTAPRAGTDVSAARERALIGEGILQYNVDPTNIWDFTQGRGHSCFSDFTPKVPVTRWEQHGLIGLQLQWTCVAQVPVRAWAVIAFDPAGVKHRITITATPAYWAAHQGQIDTVRASLTATAAPP</sequence>
<evidence type="ECO:0000313" key="5">
    <source>
        <dbReference type="Proteomes" id="UP001596356"/>
    </source>
</evidence>
<dbReference type="EMBL" id="JBHSWJ010000001">
    <property type="protein sequence ID" value="MFC6712327.1"/>
    <property type="molecule type" value="Genomic_DNA"/>
</dbReference>
<name>A0ABW2AY07_9MICO</name>
<dbReference type="Proteomes" id="UP001596356">
    <property type="component" value="Unassembled WGS sequence"/>
</dbReference>
<dbReference type="RefSeq" id="WP_377819816.1">
    <property type="nucleotide sequence ID" value="NZ_JBHSWJ010000001.1"/>
</dbReference>
<proteinExistence type="predicted"/>
<reference evidence="5" key="2">
    <citation type="journal article" date="2019" name="Int. J. Syst. Evol. Microbiol.">
        <title>The Global Catalogue of Microorganisms (GCM) 10K type strain sequencing project: providing services to taxonomists for standard genome sequencing and annotation.</title>
        <authorList>
            <consortium name="The Broad Institute Genomics Platform"/>
            <consortium name="The Broad Institute Genome Sequencing Center for Infectious Disease"/>
            <person name="Wu L."/>
            <person name="Ma J."/>
        </authorList>
    </citation>
    <scope>NUCLEOTIDE SEQUENCE [LARGE SCALE GENOMIC DNA]</scope>
    <source>
        <strain evidence="5">NBRC 106593</strain>
    </source>
</reference>
<evidence type="ECO:0000313" key="4">
    <source>
        <dbReference type="EMBL" id="MFC6715928.1"/>
    </source>
</evidence>
<accession>A0ABW2AY07</accession>
<dbReference type="EMBL" id="JBHSWJ010000002">
    <property type="protein sequence ID" value="MFC6712367.1"/>
    <property type="molecule type" value="Genomic_DNA"/>
</dbReference>
<evidence type="ECO:0000313" key="3">
    <source>
        <dbReference type="EMBL" id="MFC6715889.1"/>
    </source>
</evidence>
<dbReference type="EMBL" id="JBHSWJ010000002">
    <property type="protein sequence ID" value="MFC6715889.1"/>
    <property type="molecule type" value="Genomic_DNA"/>
</dbReference>